<feature type="region of interest" description="Disordered" evidence="6">
    <location>
        <begin position="383"/>
        <end position="454"/>
    </location>
</feature>
<dbReference type="OrthoDB" id="1918044at2759"/>
<dbReference type="InterPro" id="IPR025258">
    <property type="entry name" value="RH_dom"/>
</dbReference>
<dbReference type="Gene3D" id="3.30.60.20">
    <property type="match status" value="1"/>
</dbReference>
<evidence type="ECO:0000256" key="2">
    <source>
        <dbReference type="ARBA" id="ARBA00022737"/>
    </source>
</evidence>
<dbReference type="SMART" id="SM01175">
    <property type="entry name" value="DUF4206"/>
    <property type="match status" value="1"/>
</dbReference>
<dbReference type="PROSITE" id="PS50081">
    <property type="entry name" value="ZF_DAG_PE_2"/>
    <property type="match status" value="1"/>
</dbReference>
<evidence type="ECO:0000256" key="4">
    <source>
        <dbReference type="ARBA" id="ARBA00022833"/>
    </source>
</evidence>
<evidence type="ECO:0000256" key="1">
    <source>
        <dbReference type="ARBA" id="ARBA00022723"/>
    </source>
</evidence>
<evidence type="ECO:0000256" key="3">
    <source>
        <dbReference type="ARBA" id="ARBA00022771"/>
    </source>
</evidence>
<dbReference type="Pfam" id="PF13901">
    <property type="entry name" value="RH_dom"/>
    <property type="match status" value="1"/>
</dbReference>
<feature type="compositionally biased region" description="Pro residues" evidence="6">
    <location>
        <begin position="8"/>
        <end position="18"/>
    </location>
</feature>
<dbReference type="PANTHER" id="PTHR12326">
    <property type="entry name" value="PLECKSTRIN HOMOLOGY DOMAIN CONTAINING PROTEIN"/>
    <property type="match status" value="1"/>
</dbReference>
<evidence type="ECO:0000256" key="5">
    <source>
        <dbReference type="ARBA" id="ARBA00029450"/>
    </source>
</evidence>
<keyword evidence="1" id="KW-0479">Metal-binding</keyword>
<keyword evidence="3" id="KW-0863">Zinc-finger</keyword>
<dbReference type="InterPro" id="IPR051366">
    <property type="entry name" value="DEF8"/>
</dbReference>
<sequence>MGSVLCRPAPPEPEPSLPAPGDEPVCPGFPYPALLRSHGWPPQPGPAAALQLRLLVELSKPPSQAPTAVCECPFPGSGPAQACPCMNESPEADLRRKDSSYEISMGHRYQRMPARCLRRCEHCCKLIVCFFHKWLVCIDCKFKIHEKCKGLVNRECAALMALQEPKFQLLICPERGLGAQRNRCAECRTRILPPQDRSARGRLYWERDEEVRSFRRCDYSGRYYCVLCIRDHRCHIPARVIRNWDWTKRREMRRDLSVMFSGFLKSCSDSSVAGLLSAFEGRPHLLDSPDLYSMSDLEQVRSKALLKLLVKTVGLCRAHIRARCLTCRSKGQQCPVCENSALLFPFDQFVVCCARCSRHLHAHCAPPRAEGAEILCRPECAGSEPPPSRCSPQRQLDTVPETPGGGGATGGHPPSSARTVPPGARARRGPGSGTGSTTASATPRTLARTPMSEAWARALYKDRLLQEQEDRERRQRAKP</sequence>
<reference evidence="8 9" key="1">
    <citation type="submission" date="2019-07" db="EMBL/GenBank/DDBJ databases">
        <title>Draft genome assembly of a fouling barnacle, Amphibalanus amphitrite (Darwin, 1854): The first reference genome for Thecostraca.</title>
        <authorList>
            <person name="Kim W."/>
        </authorList>
    </citation>
    <scope>NUCLEOTIDE SEQUENCE [LARGE SCALE GENOMIC DNA]</scope>
    <source>
        <strain evidence="8">SNU_AA5</strain>
        <tissue evidence="8">Soma without cirri and trophi</tissue>
    </source>
</reference>
<dbReference type="SMART" id="SM00109">
    <property type="entry name" value="C1"/>
    <property type="match status" value="1"/>
</dbReference>
<protein>
    <submittedName>
        <fullName evidence="8">Differentially expressed in FDCP 8</fullName>
    </submittedName>
</protein>
<keyword evidence="9" id="KW-1185">Reference proteome</keyword>
<dbReference type="AlphaFoldDB" id="A0A6A4WIK3"/>
<feature type="compositionally biased region" description="Low complexity" evidence="6">
    <location>
        <begin position="411"/>
        <end position="424"/>
    </location>
</feature>
<dbReference type="EMBL" id="VIIS01000591">
    <property type="protein sequence ID" value="KAF0307257.1"/>
    <property type="molecule type" value="Genomic_DNA"/>
</dbReference>
<evidence type="ECO:0000313" key="8">
    <source>
        <dbReference type="EMBL" id="KAF0307257.1"/>
    </source>
</evidence>
<proteinExistence type="inferred from homology"/>
<gene>
    <name evidence="8" type="primary">DEF8_2</name>
    <name evidence="8" type="ORF">FJT64_021369</name>
</gene>
<comment type="caution">
    <text evidence="8">The sequence shown here is derived from an EMBL/GenBank/DDBJ whole genome shotgun (WGS) entry which is preliminary data.</text>
</comment>
<organism evidence="8 9">
    <name type="scientific">Amphibalanus amphitrite</name>
    <name type="common">Striped barnacle</name>
    <name type="synonym">Balanus amphitrite</name>
    <dbReference type="NCBI Taxonomy" id="1232801"/>
    <lineage>
        <taxon>Eukaryota</taxon>
        <taxon>Metazoa</taxon>
        <taxon>Ecdysozoa</taxon>
        <taxon>Arthropoda</taxon>
        <taxon>Crustacea</taxon>
        <taxon>Multicrustacea</taxon>
        <taxon>Cirripedia</taxon>
        <taxon>Thoracica</taxon>
        <taxon>Thoracicalcarea</taxon>
        <taxon>Balanomorpha</taxon>
        <taxon>Balanoidea</taxon>
        <taxon>Balanidae</taxon>
        <taxon>Amphibalaninae</taxon>
        <taxon>Amphibalanus</taxon>
    </lineage>
</organism>
<dbReference type="SUPFAM" id="SSF57889">
    <property type="entry name" value="Cysteine-rich domain"/>
    <property type="match status" value="1"/>
</dbReference>
<evidence type="ECO:0000259" key="7">
    <source>
        <dbReference type="PROSITE" id="PS50081"/>
    </source>
</evidence>
<keyword evidence="2" id="KW-0677">Repeat</keyword>
<keyword evidence="4" id="KW-0862">Zinc</keyword>
<dbReference type="GO" id="GO:0008270">
    <property type="term" value="F:zinc ion binding"/>
    <property type="evidence" value="ECO:0007669"/>
    <property type="project" value="UniProtKB-KW"/>
</dbReference>
<evidence type="ECO:0000313" key="9">
    <source>
        <dbReference type="Proteomes" id="UP000440578"/>
    </source>
</evidence>
<feature type="domain" description="Phorbol-ester/DAG-type" evidence="7">
    <location>
        <begin position="106"/>
        <end position="156"/>
    </location>
</feature>
<dbReference type="InterPro" id="IPR002219">
    <property type="entry name" value="PKC_DAG/PE"/>
</dbReference>
<comment type="similarity">
    <text evidence="5">Belongs to the DEF8 family.</text>
</comment>
<feature type="compositionally biased region" description="Low complexity" evidence="6">
    <location>
        <begin position="435"/>
        <end position="445"/>
    </location>
</feature>
<evidence type="ECO:0000256" key="6">
    <source>
        <dbReference type="SAM" id="MobiDB-lite"/>
    </source>
</evidence>
<feature type="region of interest" description="Disordered" evidence="6">
    <location>
        <begin position="1"/>
        <end position="22"/>
    </location>
</feature>
<dbReference type="InterPro" id="IPR046349">
    <property type="entry name" value="C1-like_sf"/>
</dbReference>
<dbReference type="PANTHER" id="PTHR12326:SF3">
    <property type="entry name" value="DIFFERENTIALLY EXPRESSED IN FDCP 8 HOMOLOG"/>
    <property type="match status" value="1"/>
</dbReference>
<accession>A0A6A4WIK3</accession>
<dbReference type="PROSITE" id="PS00479">
    <property type="entry name" value="ZF_DAG_PE_1"/>
    <property type="match status" value="1"/>
</dbReference>
<name>A0A6A4WIK3_AMPAM</name>
<dbReference type="Proteomes" id="UP000440578">
    <property type="component" value="Unassembled WGS sequence"/>
</dbReference>